<evidence type="ECO:0000313" key="3">
    <source>
        <dbReference type="Proteomes" id="UP000095283"/>
    </source>
</evidence>
<feature type="transmembrane region" description="Helical" evidence="1">
    <location>
        <begin position="383"/>
        <end position="406"/>
    </location>
</feature>
<name>A0A1I7WUC0_HETBA</name>
<dbReference type="AlphaFoldDB" id="A0A1I7WUC0"/>
<evidence type="ECO:0000313" key="4">
    <source>
        <dbReference type="WBParaSite" id="Hba_08786"/>
    </source>
</evidence>
<dbReference type="WBParaSite" id="Hba_08786">
    <property type="protein sequence ID" value="Hba_08786"/>
    <property type="gene ID" value="Hba_08786"/>
</dbReference>
<accession>A0A1I7WUC0</accession>
<keyword evidence="3" id="KW-1185">Reference proteome</keyword>
<feature type="domain" description="Phlebovirus glycoprotein G2 fusion" evidence="2">
    <location>
        <begin position="1"/>
        <end position="239"/>
    </location>
</feature>
<keyword evidence="1" id="KW-0472">Membrane</keyword>
<reference evidence="4" key="1">
    <citation type="submission" date="2016-11" db="UniProtKB">
        <authorList>
            <consortium name="WormBaseParasite"/>
        </authorList>
    </citation>
    <scope>IDENTIFICATION</scope>
</reference>
<evidence type="ECO:0000256" key="1">
    <source>
        <dbReference type="SAM" id="Phobius"/>
    </source>
</evidence>
<dbReference type="InterPro" id="IPR009878">
    <property type="entry name" value="Phlebovirus_G2_fusion"/>
</dbReference>
<dbReference type="Pfam" id="PF07245">
    <property type="entry name" value="Phlebovirus_G2"/>
    <property type="match status" value="1"/>
</dbReference>
<keyword evidence="1" id="KW-1133">Transmembrane helix</keyword>
<evidence type="ECO:0000259" key="2">
    <source>
        <dbReference type="Pfam" id="PF07245"/>
    </source>
</evidence>
<organism evidence="3 4">
    <name type="scientific">Heterorhabditis bacteriophora</name>
    <name type="common">Entomopathogenic nematode worm</name>
    <dbReference type="NCBI Taxonomy" id="37862"/>
    <lineage>
        <taxon>Eukaryota</taxon>
        <taxon>Metazoa</taxon>
        <taxon>Ecdysozoa</taxon>
        <taxon>Nematoda</taxon>
        <taxon>Chromadorea</taxon>
        <taxon>Rhabditida</taxon>
        <taxon>Rhabditina</taxon>
        <taxon>Rhabditomorpha</taxon>
        <taxon>Strongyloidea</taxon>
        <taxon>Heterorhabditidae</taxon>
        <taxon>Heterorhabditis</taxon>
    </lineage>
</organism>
<protein>
    <submittedName>
        <fullName evidence="4">Phlebovirus_G2 domain-containing protein</fullName>
    </submittedName>
</protein>
<keyword evidence="1" id="KW-0812">Transmembrane</keyword>
<sequence>MFTRSTQYKVLDSKRCSHTGSCIGEKCGKINRMSLIPELREANKYAGITRCVESCGGLGCDCFYPSSGCLFYRIYLVPLDDNQYEIFRCTRWKETVAVQISIIDKYGNYSVTRDVILKPNIPYQGNKITITLSAVTLPPTPILADYFISNGEDTARWPKEYKPPLRCATVEKARHLKCAVIEECSCSPAENSIQCECTERNISQIFYNMENRLPFTSPSVKFQQTTGSVIASVPTLPTAEFILHLDESTPVSIQVEDTTCSIEPTHIEECYSCSKGAKAVVNCIADKRDQMAELRCEGHTFTIPCSLQGTTSVLLFNYERATVHTKCEIKCGTTPTYTELTGILRYTGNLQQSLRRMVNGESNILSEINIPDIGHVATVFIQWYTTTVFTCIGVCLALALTCLYVVTCGPRITSSCGRLILQTITSIGRKLLHIPLWFFRSKTQKYEKSAKDL</sequence>
<dbReference type="Gene3D" id="2.60.40.3770">
    <property type="match status" value="1"/>
</dbReference>
<dbReference type="Proteomes" id="UP000095283">
    <property type="component" value="Unplaced"/>
</dbReference>
<proteinExistence type="predicted"/>